<dbReference type="Proteomes" id="UP001139263">
    <property type="component" value="Unassembled WGS sequence"/>
</dbReference>
<protein>
    <recommendedName>
        <fullName evidence="3">Cytoskeleton protein RodZ-like C-terminal domain-containing protein</fullName>
    </recommendedName>
</protein>
<dbReference type="EMBL" id="JALBUF010000005">
    <property type="protein sequence ID" value="MCI0183650.1"/>
    <property type="molecule type" value="Genomic_DNA"/>
</dbReference>
<keyword evidence="2" id="KW-0812">Transmembrane</keyword>
<evidence type="ECO:0000256" key="1">
    <source>
        <dbReference type="SAM" id="MobiDB-lite"/>
    </source>
</evidence>
<dbReference type="Pfam" id="PF13413">
    <property type="entry name" value="HTH_25"/>
    <property type="match status" value="1"/>
</dbReference>
<gene>
    <name evidence="4" type="ORF">MM817_01933</name>
</gene>
<accession>A0A9X1VAC5</accession>
<keyword evidence="5" id="KW-1185">Reference proteome</keyword>
<feature type="domain" description="Cytoskeleton protein RodZ-like C-terminal" evidence="3">
    <location>
        <begin position="245"/>
        <end position="302"/>
    </location>
</feature>
<feature type="compositionally biased region" description="Basic and acidic residues" evidence="1">
    <location>
        <begin position="128"/>
        <end position="140"/>
    </location>
</feature>
<evidence type="ECO:0000313" key="5">
    <source>
        <dbReference type="Proteomes" id="UP001139263"/>
    </source>
</evidence>
<dbReference type="GO" id="GO:0003677">
    <property type="term" value="F:DNA binding"/>
    <property type="evidence" value="ECO:0007669"/>
    <property type="project" value="InterPro"/>
</dbReference>
<sequence>MQENGLGSTRDEVGKERAALRELGNYLRQTRESRNMTLSEVVETTKIRSRYLQAIEEGDLSIMPGIVYARGFIRSYADFLGLDGAKLTAQYLAQKEGAMQGNTTDEAVYRSTPNFVAGTARKQSQTVHADRRQRATQVGRKEERFPWQNKMGILALGVVVLTLIVVITTAMNQPRVTKSAVSVTTSTAHGTAGTTKAKGISKQHVKKSIPTAPKVVLTEVSNTSLSTSFQVASTAPLQLSVTGVSGKCWIQVVGDGQMLVTSAIVAPGQTQSWTAVHSISIDAGASRNISMTINGLPVPLVRSALGGYTYSFVKK</sequence>
<proteinExistence type="predicted"/>
<dbReference type="Gene3D" id="1.10.260.40">
    <property type="entry name" value="lambda repressor-like DNA-binding domains"/>
    <property type="match status" value="1"/>
</dbReference>
<dbReference type="SUPFAM" id="SSF47413">
    <property type="entry name" value="lambda repressor-like DNA-binding domains"/>
    <property type="match status" value="1"/>
</dbReference>
<dbReference type="PANTHER" id="PTHR34475">
    <property type="match status" value="1"/>
</dbReference>
<reference evidence="4" key="1">
    <citation type="submission" date="2022-03" db="EMBL/GenBank/DDBJ databases">
        <title>Draft Genome Sequence of Firmicute Strain S0AB, a Heterotrophic Iron/Sulfur-Oxidizing Extreme Acidophile.</title>
        <authorList>
            <person name="Vergara E."/>
            <person name="Pakostova E."/>
            <person name="Johnson D.B."/>
            <person name="Holmes D.S."/>
        </authorList>
    </citation>
    <scope>NUCLEOTIDE SEQUENCE</scope>
    <source>
        <strain evidence="4">S0AB</strain>
    </source>
</reference>
<dbReference type="InterPro" id="IPR025194">
    <property type="entry name" value="RodZ-like_C"/>
</dbReference>
<dbReference type="AlphaFoldDB" id="A0A9X1VAC5"/>
<dbReference type="RefSeq" id="WP_241714188.1">
    <property type="nucleotide sequence ID" value="NZ_JALBUF010000005.1"/>
</dbReference>
<dbReference type="InterPro" id="IPR050400">
    <property type="entry name" value="Bact_Cytoskel_RodZ"/>
</dbReference>
<evidence type="ECO:0000313" key="4">
    <source>
        <dbReference type="EMBL" id="MCI0183650.1"/>
    </source>
</evidence>
<keyword evidence="2" id="KW-0472">Membrane</keyword>
<dbReference type="PANTHER" id="PTHR34475:SF1">
    <property type="entry name" value="CYTOSKELETON PROTEIN RODZ"/>
    <property type="match status" value="1"/>
</dbReference>
<feature type="region of interest" description="Disordered" evidence="1">
    <location>
        <begin position="119"/>
        <end position="140"/>
    </location>
</feature>
<feature type="transmembrane region" description="Helical" evidence="2">
    <location>
        <begin position="151"/>
        <end position="171"/>
    </location>
</feature>
<evidence type="ECO:0000259" key="3">
    <source>
        <dbReference type="Pfam" id="PF13464"/>
    </source>
</evidence>
<organism evidence="4 5">
    <name type="scientific">Sulfoacidibacillus ferrooxidans</name>
    <dbReference type="NCBI Taxonomy" id="2005001"/>
    <lineage>
        <taxon>Bacteria</taxon>
        <taxon>Bacillati</taxon>
        <taxon>Bacillota</taxon>
        <taxon>Bacilli</taxon>
        <taxon>Bacillales</taxon>
        <taxon>Alicyclobacillaceae</taxon>
        <taxon>Sulfoacidibacillus</taxon>
    </lineage>
</organism>
<comment type="caution">
    <text evidence="4">The sequence shown here is derived from an EMBL/GenBank/DDBJ whole genome shotgun (WGS) entry which is preliminary data.</text>
</comment>
<evidence type="ECO:0000256" key="2">
    <source>
        <dbReference type="SAM" id="Phobius"/>
    </source>
</evidence>
<keyword evidence="2" id="KW-1133">Transmembrane helix</keyword>
<name>A0A9X1VAC5_9BACL</name>
<dbReference type="CDD" id="cd00093">
    <property type="entry name" value="HTH_XRE"/>
    <property type="match status" value="1"/>
</dbReference>
<dbReference type="InterPro" id="IPR001387">
    <property type="entry name" value="Cro/C1-type_HTH"/>
</dbReference>
<dbReference type="Pfam" id="PF13464">
    <property type="entry name" value="RodZ_C"/>
    <property type="match status" value="1"/>
</dbReference>
<dbReference type="InterPro" id="IPR010982">
    <property type="entry name" value="Lambda_DNA-bd_dom_sf"/>
</dbReference>